<dbReference type="CDD" id="cd06171">
    <property type="entry name" value="Sigma70_r4"/>
    <property type="match status" value="1"/>
</dbReference>
<dbReference type="Pfam" id="PF04542">
    <property type="entry name" value="Sigma70_r2"/>
    <property type="match status" value="1"/>
</dbReference>
<evidence type="ECO:0000256" key="5">
    <source>
        <dbReference type="ARBA" id="ARBA00023163"/>
    </source>
</evidence>
<dbReference type="GO" id="GO:0006352">
    <property type="term" value="P:DNA-templated transcription initiation"/>
    <property type="evidence" value="ECO:0007669"/>
    <property type="project" value="InterPro"/>
</dbReference>
<evidence type="ECO:0000313" key="10">
    <source>
        <dbReference type="Proteomes" id="UP000285376"/>
    </source>
</evidence>
<evidence type="ECO:0000259" key="7">
    <source>
        <dbReference type="Pfam" id="PF04542"/>
    </source>
</evidence>
<keyword evidence="3" id="KW-0731">Sigma factor</keyword>
<name>A0A417Z7J3_9MICO</name>
<dbReference type="InterPro" id="IPR013249">
    <property type="entry name" value="RNA_pol_sigma70_r4_t2"/>
</dbReference>
<dbReference type="EMBL" id="QWLM01000004">
    <property type="protein sequence ID" value="RHW46610.1"/>
    <property type="molecule type" value="Genomic_DNA"/>
</dbReference>
<feature type="domain" description="RNA polymerase sigma-70 region 2" evidence="7">
    <location>
        <begin position="60"/>
        <end position="124"/>
    </location>
</feature>
<dbReference type="InterPro" id="IPR014284">
    <property type="entry name" value="RNA_pol_sigma-70_dom"/>
</dbReference>
<dbReference type="Pfam" id="PF08281">
    <property type="entry name" value="Sigma70_r4_2"/>
    <property type="match status" value="1"/>
</dbReference>
<feature type="region of interest" description="Disordered" evidence="6">
    <location>
        <begin position="26"/>
        <end position="52"/>
    </location>
</feature>
<dbReference type="PANTHER" id="PTHR43133">
    <property type="entry name" value="RNA POLYMERASE ECF-TYPE SIGMA FACTO"/>
    <property type="match status" value="1"/>
</dbReference>
<proteinExistence type="inferred from homology"/>
<dbReference type="GO" id="GO:0003677">
    <property type="term" value="F:DNA binding"/>
    <property type="evidence" value="ECO:0007669"/>
    <property type="project" value="UniProtKB-KW"/>
</dbReference>
<dbReference type="NCBIfam" id="TIGR02937">
    <property type="entry name" value="sigma70-ECF"/>
    <property type="match status" value="1"/>
</dbReference>
<dbReference type="InterPro" id="IPR013325">
    <property type="entry name" value="RNA_pol_sigma_r2"/>
</dbReference>
<dbReference type="InterPro" id="IPR039425">
    <property type="entry name" value="RNA_pol_sigma-70-like"/>
</dbReference>
<evidence type="ECO:0000256" key="2">
    <source>
        <dbReference type="ARBA" id="ARBA00023015"/>
    </source>
</evidence>
<dbReference type="RefSeq" id="WP_118912893.1">
    <property type="nucleotide sequence ID" value="NZ_CBCRVH010000003.1"/>
</dbReference>
<dbReference type="Proteomes" id="UP000285376">
    <property type="component" value="Unassembled WGS sequence"/>
</dbReference>
<dbReference type="PANTHER" id="PTHR43133:SF50">
    <property type="entry name" value="ECF RNA POLYMERASE SIGMA FACTOR SIGM"/>
    <property type="match status" value="1"/>
</dbReference>
<dbReference type="GO" id="GO:0016987">
    <property type="term" value="F:sigma factor activity"/>
    <property type="evidence" value="ECO:0007669"/>
    <property type="project" value="UniProtKB-KW"/>
</dbReference>
<gene>
    <name evidence="9" type="ORF">D1832_05070</name>
</gene>
<evidence type="ECO:0000256" key="6">
    <source>
        <dbReference type="SAM" id="MobiDB-lite"/>
    </source>
</evidence>
<dbReference type="InterPro" id="IPR007627">
    <property type="entry name" value="RNA_pol_sigma70_r2"/>
</dbReference>
<evidence type="ECO:0000259" key="8">
    <source>
        <dbReference type="Pfam" id="PF08281"/>
    </source>
</evidence>
<feature type="domain" description="RNA polymerase sigma factor 70 region 4 type 2" evidence="8">
    <location>
        <begin position="158"/>
        <end position="204"/>
    </location>
</feature>
<dbReference type="AlphaFoldDB" id="A0A417Z7J3"/>
<dbReference type="Gene3D" id="1.10.10.10">
    <property type="entry name" value="Winged helix-like DNA-binding domain superfamily/Winged helix DNA-binding domain"/>
    <property type="match status" value="1"/>
</dbReference>
<reference evidence="9 10" key="1">
    <citation type="submission" date="2018-08" db="EMBL/GenBank/DDBJ databases">
        <title>Whole genome sequence analysis of Dermacoccus abyssi bacteria isolated from Deep Mariana trench Micromonospora spp reveals genes involved in the environmental adaptation and production of secondary metabolites.</title>
        <authorList>
            <person name="Abdel-Mageed W.M."/>
            <person name="Lehri B."/>
            <person name="Nouioui I."/>
            <person name="Goodfellow I."/>
            <person name="Jaspars M."/>
            <person name="Karlyshev A."/>
        </authorList>
    </citation>
    <scope>NUCLEOTIDE SEQUENCE [LARGE SCALE GENOMIC DNA]</scope>
    <source>
        <strain evidence="9 10">MT1.1</strain>
    </source>
</reference>
<sequence length="213" mass="22987">MTLVHAALPLPPAPWWAISEGARSARSERAASTGDDATSGANTSSQGSPPDEVDLDALYVSSYHDMVRLARQLVDDIESAQDVVHDAFLGLHRNVDSLESPANARAYLRASVLNHARSVLRRRRTAREYAAAAEPEAGPGSDEPVLLADEHQQVLGHLDALPTRMREVLVLRYWEGLSEVEIASTLGISQGTVKSQASRAMAKLARAMRDADG</sequence>
<keyword evidence="2" id="KW-0805">Transcription regulation</keyword>
<evidence type="ECO:0000256" key="4">
    <source>
        <dbReference type="ARBA" id="ARBA00023125"/>
    </source>
</evidence>
<keyword evidence="4" id="KW-0238">DNA-binding</keyword>
<evidence type="ECO:0000313" key="9">
    <source>
        <dbReference type="EMBL" id="RHW46610.1"/>
    </source>
</evidence>
<dbReference type="SUPFAM" id="SSF88946">
    <property type="entry name" value="Sigma2 domain of RNA polymerase sigma factors"/>
    <property type="match status" value="1"/>
</dbReference>
<evidence type="ECO:0000256" key="1">
    <source>
        <dbReference type="ARBA" id="ARBA00010641"/>
    </source>
</evidence>
<keyword evidence="5" id="KW-0804">Transcription</keyword>
<evidence type="ECO:0000256" key="3">
    <source>
        <dbReference type="ARBA" id="ARBA00023082"/>
    </source>
</evidence>
<comment type="caution">
    <text evidence="9">The sequence shown here is derived from an EMBL/GenBank/DDBJ whole genome shotgun (WGS) entry which is preliminary data.</text>
</comment>
<dbReference type="InterPro" id="IPR013324">
    <property type="entry name" value="RNA_pol_sigma_r3/r4-like"/>
</dbReference>
<dbReference type="SUPFAM" id="SSF88659">
    <property type="entry name" value="Sigma3 and sigma4 domains of RNA polymerase sigma factors"/>
    <property type="match status" value="1"/>
</dbReference>
<accession>A0A417Z7J3</accession>
<comment type="similarity">
    <text evidence="1">Belongs to the sigma-70 factor family. ECF subfamily.</text>
</comment>
<feature type="compositionally biased region" description="Polar residues" evidence="6">
    <location>
        <begin position="35"/>
        <end position="48"/>
    </location>
</feature>
<dbReference type="InterPro" id="IPR036388">
    <property type="entry name" value="WH-like_DNA-bd_sf"/>
</dbReference>
<dbReference type="Gene3D" id="1.10.1740.10">
    <property type="match status" value="1"/>
</dbReference>
<organism evidence="9 10">
    <name type="scientific">Dermacoccus abyssi</name>
    <dbReference type="NCBI Taxonomy" id="322596"/>
    <lineage>
        <taxon>Bacteria</taxon>
        <taxon>Bacillati</taxon>
        <taxon>Actinomycetota</taxon>
        <taxon>Actinomycetes</taxon>
        <taxon>Micrococcales</taxon>
        <taxon>Dermacoccaceae</taxon>
        <taxon>Dermacoccus</taxon>
    </lineage>
</organism>
<protein>
    <submittedName>
        <fullName evidence="9">Sigma-70 family RNA polymerase sigma factor</fullName>
    </submittedName>
</protein>